<dbReference type="EMBL" id="CAJPWZ010002878">
    <property type="protein sequence ID" value="CAG2246668.1"/>
    <property type="molecule type" value="Genomic_DNA"/>
</dbReference>
<name>A0A8S3USF3_MYTED</name>
<dbReference type="GO" id="GO:0005789">
    <property type="term" value="C:endoplasmic reticulum membrane"/>
    <property type="evidence" value="ECO:0007669"/>
    <property type="project" value="TreeGrafter"/>
</dbReference>
<dbReference type="InterPro" id="IPR006597">
    <property type="entry name" value="Sel1-like"/>
</dbReference>
<dbReference type="Pfam" id="PF08238">
    <property type="entry name" value="Sel1"/>
    <property type="match status" value="3"/>
</dbReference>
<sequence>MSVSSMVDVADAVTFSSGPAIQRIRLHEEAENQNSGQSALMDDDLLQYYHFLADKGDVQAQVVLGQLYYQGGRGVPVDHERALHYFMMAAESENANALAYLGKMYTEGSAAVEQNNQTAMMYFKNAADKWGNAVGQTGLGMMYMYGKGVAKVSVYMAYILSVTCLGEENLLNSSNDKIQNHLTVHVKL</sequence>
<dbReference type="Gene3D" id="1.25.40.10">
    <property type="entry name" value="Tetratricopeptide repeat domain"/>
    <property type="match status" value="1"/>
</dbReference>
<protein>
    <submittedName>
        <fullName evidence="2">SEL1</fullName>
    </submittedName>
</protein>
<evidence type="ECO:0000313" key="3">
    <source>
        <dbReference type="Proteomes" id="UP000683360"/>
    </source>
</evidence>
<keyword evidence="3" id="KW-1185">Reference proteome</keyword>
<accession>A0A8S3USF3</accession>
<dbReference type="SMART" id="SM00671">
    <property type="entry name" value="SEL1"/>
    <property type="match status" value="3"/>
</dbReference>
<gene>
    <name evidence="2" type="ORF">MEDL_58627</name>
</gene>
<dbReference type="OrthoDB" id="27934at2759"/>
<dbReference type="InterPro" id="IPR011990">
    <property type="entry name" value="TPR-like_helical_dom_sf"/>
</dbReference>
<dbReference type="InterPro" id="IPR050767">
    <property type="entry name" value="Sel1_AlgK"/>
</dbReference>
<comment type="caution">
    <text evidence="2">The sequence shown here is derived from an EMBL/GenBank/DDBJ whole genome shotgun (WGS) entry which is preliminary data.</text>
</comment>
<evidence type="ECO:0000256" key="1">
    <source>
        <dbReference type="ARBA" id="ARBA00038101"/>
    </source>
</evidence>
<organism evidence="2 3">
    <name type="scientific">Mytilus edulis</name>
    <name type="common">Blue mussel</name>
    <dbReference type="NCBI Taxonomy" id="6550"/>
    <lineage>
        <taxon>Eukaryota</taxon>
        <taxon>Metazoa</taxon>
        <taxon>Spiralia</taxon>
        <taxon>Lophotrochozoa</taxon>
        <taxon>Mollusca</taxon>
        <taxon>Bivalvia</taxon>
        <taxon>Autobranchia</taxon>
        <taxon>Pteriomorphia</taxon>
        <taxon>Mytilida</taxon>
        <taxon>Mytiloidea</taxon>
        <taxon>Mytilidae</taxon>
        <taxon>Mytilinae</taxon>
        <taxon>Mytilus</taxon>
    </lineage>
</organism>
<dbReference type="SUPFAM" id="SSF81901">
    <property type="entry name" value="HCP-like"/>
    <property type="match status" value="1"/>
</dbReference>
<dbReference type="AlphaFoldDB" id="A0A8S3USF3"/>
<dbReference type="PANTHER" id="PTHR11102:SF147">
    <property type="entry name" value="SEL1L ADAPTOR SUBUNIT OF ERAD E3 UBIQUITIN LIGASE"/>
    <property type="match status" value="1"/>
</dbReference>
<comment type="similarity">
    <text evidence="1">Belongs to the sel-1 family.</text>
</comment>
<reference evidence="2" key="1">
    <citation type="submission" date="2021-03" db="EMBL/GenBank/DDBJ databases">
        <authorList>
            <person name="Bekaert M."/>
        </authorList>
    </citation>
    <scope>NUCLEOTIDE SEQUENCE</scope>
</reference>
<proteinExistence type="inferred from homology"/>
<dbReference type="PANTHER" id="PTHR11102">
    <property type="entry name" value="SEL-1-LIKE PROTEIN"/>
    <property type="match status" value="1"/>
</dbReference>
<dbReference type="GO" id="GO:0036503">
    <property type="term" value="P:ERAD pathway"/>
    <property type="evidence" value="ECO:0007669"/>
    <property type="project" value="TreeGrafter"/>
</dbReference>
<evidence type="ECO:0000313" key="2">
    <source>
        <dbReference type="EMBL" id="CAG2246668.1"/>
    </source>
</evidence>
<dbReference type="Proteomes" id="UP000683360">
    <property type="component" value="Unassembled WGS sequence"/>
</dbReference>